<dbReference type="SUPFAM" id="SSF55729">
    <property type="entry name" value="Acyl-CoA N-acyltransferases (Nat)"/>
    <property type="match status" value="1"/>
</dbReference>
<evidence type="ECO:0000256" key="1">
    <source>
        <dbReference type="SAM" id="MobiDB-lite"/>
    </source>
</evidence>
<dbReference type="AlphaFoldDB" id="A0A7W9QHJ8"/>
<dbReference type="Proteomes" id="UP000588098">
    <property type="component" value="Unassembled WGS sequence"/>
</dbReference>
<evidence type="ECO:0000313" key="3">
    <source>
        <dbReference type="EMBL" id="MBB5940099.1"/>
    </source>
</evidence>
<dbReference type="PROSITE" id="PS51186">
    <property type="entry name" value="GNAT"/>
    <property type="match status" value="1"/>
</dbReference>
<accession>A0A7W9QHJ8</accession>
<dbReference type="Gene3D" id="3.40.630.30">
    <property type="match status" value="1"/>
</dbReference>
<protein>
    <submittedName>
        <fullName evidence="3">Putative GNAT family acetyltransferase</fullName>
    </submittedName>
</protein>
<name>A0A7W9QHJ8_9ACTN</name>
<dbReference type="GO" id="GO:0016747">
    <property type="term" value="F:acyltransferase activity, transferring groups other than amino-acyl groups"/>
    <property type="evidence" value="ECO:0007669"/>
    <property type="project" value="InterPro"/>
</dbReference>
<organism evidence="3 4">
    <name type="scientific">Streptomyces zagrosensis</name>
    <dbReference type="NCBI Taxonomy" id="1042984"/>
    <lineage>
        <taxon>Bacteria</taxon>
        <taxon>Bacillati</taxon>
        <taxon>Actinomycetota</taxon>
        <taxon>Actinomycetes</taxon>
        <taxon>Kitasatosporales</taxon>
        <taxon>Streptomycetaceae</taxon>
        <taxon>Streptomyces</taxon>
    </lineage>
</organism>
<comment type="caution">
    <text evidence="3">The sequence shown here is derived from an EMBL/GenBank/DDBJ whole genome shotgun (WGS) entry which is preliminary data.</text>
</comment>
<dbReference type="EMBL" id="JACHJL010000034">
    <property type="protein sequence ID" value="MBB5940099.1"/>
    <property type="molecule type" value="Genomic_DNA"/>
</dbReference>
<feature type="domain" description="N-acetyltransferase" evidence="2">
    <location>
        <begin position="148"/>
        <end position="291"/>
    </location>
</feature>
<reference evidence="3 4" key="1">
    <citation type="submission" date="2020-08" db="EMBL/GenBank/DDBJ databases">
        <title>Genomic Encyclopedia of Type Strains, Phase III (KMG-III): the genomes of soil and plant-associated and newly described type strains.</title>
        <authorList>
            <person name="Whitman W."/>
        </authorList>
    </citation>
    <scope>NUCLEOTIDE SEQUENCE [LARGE SCALE GENOMIC DNA]</scope>
    <source>
        <strain evidence="3 4">CECT 8305</strain>
    </source>
</reference>
<dbReference type="Pfam" id="PF00583">
    <property type="entry name" value="Acetyltransf_1"/>
    <property type="match status" value="1"/>
</dbReference>
<evidence type="ECO:0000259" key="2">
    <source>
        <dbReference type="PROSITE" id="PS51186"/>
    </source>
</evidence>
<dbReference type="InterPro" id="IPR016181">
    <property type="entry name" value="Acyl_CoA_acyltransferase"/>
</dbReference>
<gene>
    <name evidence="3" type="ORF">FHS42_007197</name>
</gene>
<keyword evidence="4" id="KW-1185">Reference proteome</keyword>
<sequence>MRPDDWHLTEDVTEFLAYTGEFLRSRPVLHIMPLTVTARVRTSGATAHGTQAPVFGRLERAGEVLATFHRLPARGLGLTPLTSEQASTLAAHLAALGHSLPYVSADDHTATAFAKAWQRHTGATPTLRDRLRLYRLGTLTPPDPLPPGRGRLVGERDREHLMCWCREFAADVGETVVIDSDSWPGTRFADKRYTFWESPDGTPVSMAGMNPVVAGQIQIDPVYTPARLRGRGYAAAVTVEVSRAALAEGATAVVLFANAANATSNALYQRIGYFPVTDFAVYDFAHAEPEASGWLAGCVTDDRCSRVTVTETHSAPLRRVEGSSGAASRRGRRG</sequence>
<proteinExistence type="predicted"/>
<evidence type="ECO:0000313" key="4">
    <source>
        <dbReference type="Proteomes" id="UP000588098"/>
    </source>
</evidence>
<keyword evidence="3" id="KW-0808">Transferase</keyword>
<feature type="region of interest" description="Disordered" evidence="1">
    <location>
        <begin position="315"/>
        <end position="334"/>
    </location>
</feature>
<dbReference type="InterPro" id="IPR000182">
    <property type="entry name" value="GNAT_dom"/>
</dbReference>